<dbReference type="Gene3D" id="3.90.320.10">
    <property type="match status" value="1"/>
</dbReference>
<evidence type="ECO:0000259" key="18">
    <source>
        <dbReference type="PROSITE" id="PS51217"/>
    </source>
</evidence>
<evidence type="ECO:0000256" key="2">
    <source>
        <dbReference type="ARBA" id="ARBA00022723"/>
    </source>
</evidence>
<feature type="binding site" evidence="15">
    <location>
        <position position="1125"/>
    </location>
    <ligand>
        <name>Mg(2+)</name>
        <dbReference type="ChEBI" id="CHEBI:18420"/>
    </ligand>
</feature>
<feature type="binding site" evidence="15">
    <location>
        <position position="993"/>
    </location>
    <ligand>
        <name>Mg(2+)</name>
        <dbReference type="ChEBI" id="CHEBI:18420"/>
    </ligand>
</feature>
<dbReference type="EC" id="3.1.11.5" evidence="15"/>
<feature type="region of interest" description="Nuclease activity, interacts with RecD and RecA" evidence="15">
    <location>
        <begin position="923"/>
        <end position="1221"/>
    </location>
</feature>
<comment type="domain">
    <text evidence="15">The N-terminal DNA-binding domain is a ssDNA-dependent ATPase and has ATP-dependent 3'-5' helicase function. This domain interacts with RecC.</text>
</comment>
<keyword evidence="8 15" id="KW-0067">ATP-binding</keyword>
<feature type="binding site" evidence="15">
    <location>
        <position position="1112"/>
    </location>
    <ligand>
        <name>Mg(2+)</name>
        <dbReference type="ChEBI" id="CHEBI:18420"/>
    </ligand>
</feature>
<dbReference type="PROSITE" id="PS51198">
    <property type="entry name" value="UVRD_HELICASE_ATP_BIND"/>
    <property type="match status" value="1"/>
</dbReference>
<dbReference type="GO" id="GO:0008854">
    <property type="term" value="F:exodeoxyribonuclease V activity"/>
    <property type="evidence" value="ECO:0007669"/>
    <property type="project" value="UniProtKB-EC"/>
</dbReference>
<keyword evidence="3 15" id="KW-0547">Nucleotide-binding</keyword>
<comment type="similarity">
    <text evidence="15">Belongs to the helicase family. UvrD subfamily.</text>
</comment>
<dbReference type="InterPro" id="IPR038726">
    <property type="entry name" value="PDDEXK_AddAB-type"/>
</dbReference>
<keyword evidence="6 15" id="KW-0347">Helicase</keyword>
<feature type="domain" description="UvrD-like helicase C-terminal" evidence="18">
    <location>
        <begin position="467"/>
        <end position="772"/>
    </location>
</feature>
<dbReference type="EC" id="5.6.2.4" evidence="15"/>
<keyword evidence="7 15" id="KW-0269">Exonuclease</keyword>
<evidence type="ECO:0000256" key="10">
    <source>
        <dbReference type="ARBA" id="ARBA00023125"/>
    </source>
</evidence>
<evidence type="ECO:0000256" key="3">
    <source>
        <dbReference type="ARBA" id="ARBA00022741"/>
    </source>
</evidence>
<keyword evidence="2 15" id="KW-0479">Metal-binding</keyword>
<dbReference type="SUPFAM" id="SSF52980">
    <property type="entry name" value="Restriction endonuclease-like"/>
    <property type="match status" value="1"/>
</dbReference>
<comment type="cofactor">
    <cofactor evidence="15">
        <name>Mg(2+)</name>
        <dbReference type="ChEBI" id="CHEBI:18420"/>
    </cofactor>
    <text evidence="15">Binds 1 Mg(2+) ion per subunit.</text>
</comment>
<dbReference type="Pfam" id="PF00580">
    <property type="entry name" value="UvrD-helicase"/>
    <property type="match status" value="2"/>
</dbReference>
<evidence type="ECO:0000256" key="1">
    <source>
        <dbReference type="ARBA" id="ARBA00022722"/>
    </source>
</evidence>
<comment type="catalytic activity">
    <reaction evidence="13 15">
        <text>Couples ATP hydrolysis with the unwinding of duplex DNA by translocating in the 3'-5' direction.</text>
        <dbReference type="EC" id="5.6.2.4"/>
    </reaction>
</comment>
<dbReference type="InterPro" id="IPR027417">
    <property type="entry name" value="P-loop_NTPase"/>
</dbReference>
<evidence type="ECO:0000256" key="15">
    <source>
        <dbReference type="HAMAP-Rule" id="MF_01485"/>
    </source>
</evidence>
<dbReference type="InterPro" id="IPR014017">
    <property type="entry name" value="DNA_helicase_UvrD-like_C"/>
</dbReference>
<evidence type="ECO:0000256" key="14">
    <source>
        <dbReference type="ARBA" id="ARBA00048988"/>
    </source>
</evidence>
<feature type="binding site" evidence="16">
    <location>
        <begin position="22"/>
        <end position="29"/>
    </location>
    <ligand>
        <name>ATP</name>
        <dbReference type="ChEBI" id="CHEBI:30616"/>
    </ligand>
</feature>
<feature type="region of interest" description="DNA-binding and helicase activity, interacts with RecC" evidence="15">
    <location>
        <begin position="1"/>
        <end position="871"/>
    </location>
</feature>
<evidence type="ECO:0000256" key="11">
    <source>
        <dbReference type="ARBA" id="ARBA00023204"/>
    </source>
</evidence>
<organism evidence="19 20">
    <name type="scientific">Candidatus Magnetaquiglobus chichijimensis</name>
    <dbReference type="NCBI Taxonomy" id="3141448"/>
    <lineage>
        <taxon>Bacteria</taxon>
        <taxon>Pseudomonadati</taxon>
        <taxon>Pseudomonadota</taxon>
        <taxon>Magnetococcia</taxon>
        <taxon>Magnetococcales</taxon>
        <taxon>Candidatus Magnetaquicoccaceae</taxon>
        <taxon>Candidatus Magnetaquiglobus</taxon>
    </lineage>
</organism>
<keyword evidence="10 15" id="KW-0238">DNA-binding</keyword>
<evidence type="ECO:0000256" key="9">
    <source>
        <dbReference type="ARBA" id="ARBA00022842"/>
    </source>
</evidence>
<dbReference type="RefSeq" id="WP_420905835.1">
    <property type="nucleotide sequence ID" value="NZ_BAAFGK010000004.1"/>
</dbReference>
<dbReference type="InterPro" id="IPR004586">
    <property type="entry name" value="RecB"/>
</dbReference>
<keyword evidence="11 15" id="KW-0234">DNA repair</keyword>
<dbReference type="HAMAP" id="MF_01485">
    <property type="entry name" value="RecB"/>
    <property type="match status" value="1"/>
</dbReference>
<dbReference type="Gene3D" id="3.40.50.300">
    <property type="entry name" value="P-loop containing nucleotide triphosphate hydrolases"/>
    <property type="match status" value="2"/>
</dbReference>
<evidence type="ECO:0000256" key="13">
    <source>
        <dbReference type="ARBA" id="ARBA00034617"/>
    </source>
</evidence>
<dbReference type="Gene3D" id="1.10.486.10">
    <property type="entry name" value="PCRA, domain 4"/>
    <property type="match status" value="1"/>
</dbReference>
<comment type="catalytic activity">
    <reaction evidence="14 15">
        <text>ATP + H2O = ADP + phosphate + H(+)</text>
        <dbReference type="Rhea" id="RHEA:13065"/>
        <dbReference type="ChEBI" id="CHEBI:15377"/>
        <dbReference type="ChEBI" id="CHEBI:15378"/>
        <dbReference type="ChEBI" id="CHEBI:30616"/>
        <dbReference type="ChEBI" id="CHEBI:43474"/>
        <dbReference type="ChEBI" id="CHEBI:456216"/>
        <dbReference type="EC" id="5.6.2.4"/>
    </reaction>
</comment>
<gene>
    <name evidence="15 19" type="primary">recB</name>
    <name evidence="19" type="ORF">SIID45300_02500</name>
</gene>
<dbReference type="CDD" id="cd22352">
    <property type="entry name" value="RecB_C-like"/>
    <property type="match status" value="1"/>
</dbReference>
<evidence type="ECO:0000259" key="17">
    <source>
        <dbReference type="PROSITE" id="PS51198"/>
    </source>
</evidence>
<keyword evidence="4 15" id="KW-0227">DNA damage</keyword>
<accession>A0ABQ0CB87</accession>
<dbReference type="PROSITE" id="PS51217">
    <property type="entry name" value="UVRD_HELICASE_CTER"/>
    <property type="match status" value="1"/>
</dbReference>
<evidence type="ECO:0000256" key="6">
    <source>
        <dbReference type="ARBA" id="ARBA00022806"/>
    </source>
</evidence>
<dbReference type="NCBIfam" id="TIGR00609">
    <property type="entry name" value="recB"/>
    <property type="match status" value="1"/>
</dbReference>
<proteinExistence type="inferred from homology"/>
<comment type="catalytic activity">
    <reaction evidence="15">
        <text>Exonucleolytic cleavage (in the presence of ATP) in either 5'- to 3'- or 3'- to 5'-direction to yield 5'-phosphooligonucleotides.</text>
        <dbReference type="EC" id="3.1.11.5"/>
    </reaction>
</comment>
<evidence type="ECO:0000313" key="19">
    <source>
        <dbReference type="EMBL" id="GAB0058156.1"/>
    </source>
</evidence>
<name>A0ABQ0CB87_9PROT</name>
<feature type="active site" description="For nuclease activity" evidence="15">
    <location>
        <position position="1125"/>
    </location>
</feature>
<dbReference type="Proteomes" id="UP001628193">
    <property type="component" value="Unassembled WGS sequence"/>
</dbReference>
<evidence type="ECO:0000313" key="20">
    <source>
        <dbReference type="Proteomes" id="UP001628193"/>
    </source>
</evidence>
<dbReference type="SUPFAM" id="SSF52540">
    <property type="entry name" value="P-loop containing nucleoside triphosphate hydrolases"/>
    <property type="match status" value="1"/>
</dbReference>
<keyword evidence="9 15" id="KW-0460">Magnesium</keyword>
<comment type="miscellaneous">
    <text evidence="15">In the RecBCD complex, RecB has a slow 3'-5' helicase, an exonuclease activity and loads RecA onto ssDNA, RecD has a fast 5'-3' helicase activity, while RecC stimulates the ATPase and processivity of the RecB helicase and contributes to recognition of the Chi site.</text>
</comment>
<dbReference type="Pfam" id="PF12705">
    <property type="entry name" value="PDDEXK_1"/>
    <property type="match status" value="1"/>
</dbReference>
<evidence type="ECO:0000256" key="7">
    <source>
        <dbReference type="ARBA" id="ARBA00022839"/>
    </source>
</evidence>
<comment type="caution">
    <text evidence="19">The sequence shown here is derived from an EMBL/GenBank/DDBJ whole genome shotgun (WGS) entry which is preliminary data.</text>
</comment>
<evidence type="ECO:0000256" key="8">
    <source>
        <dbReference type="ARBA" id="ARBA00022840"/>
    </source>
</evidence>
<comment type="function">
    <text evidence="15">A helicase/nuclease that prepares dsDNA breaks (DSB) for recombinational DNA repair. Binds to DSBs and unwinds DNA via a highly rapid and processive ATP-dependent bidirectional helicase activity. Unwinds dsDNA until it encounters a Chi (crossover hotspot instigator) sequence from the 3' direction. Cuts ssDNA a few nucleotides 3' to the Chi site. The properties and activities of the enzyme are changed at Chi. The Chi-altered holoenzyme produces a long 3'-ssDNA overhang and facilitates RecA-binding to the ssDNA for homologous DNA recombination and repair. Holoenzyme degrades any linearized DNA that is unable to undergo homologous recombination. In the holoenzyme this subunit contributes ATPase, 3'-5' helicase, exonuclease activity and loads RecA onto ssDNA.</text>
</comment>
<protein>
    <recommendedName>
        <fullName evidence="15">RecBCD enzyme subunit RecB</fullName>
        <ecNumber evidence="15">3.1.11.5</ecNumber>
        <ecNumber evidence="15">5.6.2.4</ecNumber>
    </recommendedName>
    <alternativeName>
        <fullName evidence="15">DNA 3'-5' helicase subunit RecB</fullName>
    </alternativeName>
    <alternativeName>
        <fullName evidence="15">Exonuclease V subunit RecB</fullName>
        <shortName evidence="15">ExoV subunit RecB</shortName>
    </alternativeName>
    <alternativeName>
        <fullName evidence="15">Helicase/nuclease RecBCD subunit RecB</fullName>
    </alternativeName>
</protein>
<keyword evidence="20" id="KW-1185">Reference proteome</keyword>
<dbReference type="InterPro" id="IPR000212">
    <property type="entry name" value="DNA_helicase_UvrD/REP"/>
</dbReference>
<dbReference type="Gene3D" id="1.10.3170.10">
    <property type="entry name" value="Recbcd, chain B, domain 2"/>
    <property type="match status" value="1"/>
</dbReference>
<reference evidence="19 20" key="1">
    <citation type="submission" date="2024-09" db="EMBL/GenBank/DDBJ databases">
        <title>Draft genome sequence of Candidatus Magnetaquicoccaceae bacterium FCR-1.</title>
        <authorList>
            <person name="Shimoshige H."/>
            <person name="Shimamura S."/>
            <person name="Taoka A."/>
            <person name="Kobayashi H."/>
            <person name="Maekawa T."/>
        </authorList>
    </citation>
    <scope>NUCLEOTIDE SEQUENCE [LARGE SCALE GENOMIC DNA]</scope>
    <source>
        <strain evidence="19 20">FCR-1</strain>
    </source>
</reference>
<sequence length="1221" mass="134952">MSAPQELQPLTFPLSGVRLVEASAGTGKTYTIALLYVRLVLGHGVVEGGRGALNPPEILVVTFTRAATSELRERIRARLGEAAACFEDETPIQGGWDPLLVVLRADYPPATWAGCARRLRLAAEWMDEAAVETIHGWCHRMLREHAFDSDSLFTQELVADQRALLAEVTRDYWRVHLAPLSLVEARELFDCWPDYNRLARGVERLFRQVGLLEDPGPFAAILDERSAIRAELGAVKRRFGTWIGPMRAMLDEAVAGKRVNGLKIQARYYGPWLEALGRWCADPEELFPALTEAAWWRLTPGGLNEAWKVGSPPDHPAWEAIVELRATQARWEGVCRRLWVHAAIWVAARFAAAKQGLAVMEFDDVLTRLESGLNGAGGARLAGLIRRQFPVALIDEFQDTDPVQYRIFAAIYRDLDGCRDGTALVLIGDPKQAIYAFRGADIHTYLSARRVLTGRIHTLGRNFRSSAAMVAAVNRVFADAEARVGAGAFLHRRGEEDPIPFHPVVAQGREARFEVEETPQPAMTLAVSDGPRPWLADACASAMVRLLELGRSNRAGFRDGVGALVPLLPSDMAVLVRSRAEYGLMRAALARRGVRCVYLSDQESVFASPCAVELRHWLAACAAPEDSRLLRTAMATATLGVSWLEIDALARDERLLEQRMRQFAGFKSCWRRQGVLPMLRRMMHEFGVPARLLHGSLEGERSGERLLTDLLHLAELLGRWEADGEGELAVIRLLDEALREAGEGAREAGERLTRLESDANLVRIVTVHKSKGLEYPLVFLPFAGSCRPLGKGDLPARLHDDEGVESLLMTADETLLARLDFERLREETRQLYVALTRARHAVWVGVGVEKGFEKSALSRLLGVAAEKGWTAETLMSHLARFEEGDGAIRILPTPEPTTQRFGADQDGAAVGPARQARRRVRDGWWMASYSALLASSAGGGVESLESAGEARFRELALERDQRARAPSEGMSPEPGMTGLHPFPRGARAGTVLHELLAWCGGRGFGAAGADAEGVRAEVARRLNPRGWSAWIDPLSAWLTRFLATPLPLDGLGSEVSLSDLETWQVELEFWLAVERLPVAGLDRWLRATIEPGCERPTLADRTLQGMLKGFMDLVFEHGGRYYLIDYKSTWLGPDDAACTPEAMRAAILHARHDLQGVLYLYALHRLLSVRLVDYDPARHLGGALFLFLRGLDTPARGIWRLEATPAMLAVLDGWFGQTPEG</sequence>
<dbReference type="InterPro" id="IPR011604">
    <property type="entry name" value="PDDEXK-like_dom_sf"/>
</dbReference>
<dbReference type="PANTHER" id="PTHR11070">
    <property type="entry name" value="UVRD / RECB / PCRA DNA HELICASE FAMILY MEMBER"/>
    <property type="match status" value="1"/>
</dbReference>
<dbReference type="PANTHER" id="PTHR11070:SF23">
    <property type="entry name" value="RECBCD ENZYME SUBUNIT RECB"/>
    <property type="match status" value="1"/>
</dbReference>
<feature type="domain" description="UvrD-like helicase ATP-binding" evidence="17">
    <location>
        <begin position="1"/>
        <end position="466"/>
    </location>
</feature>
<evidence type="ECO:0000256" key="12">
    <source>
        <dbReference type="ARBA" id="ARBA00023235"/>
    </source>
</evidence>
<dbReference type="EMBL" id="BAAFGK010000004">
    <property type="protein sequence ID" value="GAB0058156.1"/>
    <property type="molecule type" value="Genomic_DNA"/>
</dbReference>
<evidence type="ECO:0000256" key="4">
    <source>
        <dbReference type="ARBA" id="ARBA00022763"/>
    </source>
</evidence>
<keyword evidence="1 15" id="KW-0540">Nuclease</keyword>
<dbReference type="InterPro" id="IPR014016">
    <property type="entry name" value="UvrD-like_ATP-bd"/>
</dbReference>
<keyword evidence="12 15" id="KW-0413">Isomerase</keyword>
<keyword evidence="5 15" id="KW-0378">Hydrolase</keyword>
<dbReference type="InterPro" id="IPR011335">
    <property type="entry name" value="Restrct_endonuc-II-like"/>
</dbReference>
<dbReference type="Pfam" id="PF13361">
    <property type="entry name" value="UvrD_C"/>
    <property type="match status" value="1"/>
</dbReference>
<evidence type="ECO:0000256" key="5">
    <source>
        <dbReference type="ARBA" id="ARBA00022801"/>
    </source>
</evidence>
<evidence type="ECO:0000256" key="16">
    <source>
        <dbReference type="PROSITE-ProRule" id="PRU00560"/>
    </source>
</evidence>
<comment type="subunit">
    <text evidence="15">Heterotrimer of RecB, RecC and RecD. All subunits contribute to DNA-binding. Interacts with RecA.</text>
</comment>
<comment type="domain">
    <text evidence="15">The C-terminal domain has nuclease activity and interacts with RecD. It interacts with RecA, facilitating its loading onto ssDNA.</text>
</comment>